<dbReference type="PANTHER" id="PTHR42697:SF1">
    <property type="entry name" value="ENDONUCLEASE 8"/>
    <property type="match status" value="1"/>
</dbReference>
<keyword evidence="6 14" id="KW-0863">Zinc-finger</keyword>
<dbReference type="SUPFAM" id="SSF57716">
    <property type="entry name" value="Glucocorticoid receptor-like (DNA-binding domain)"/>
    <property type="match status" value="1"/>
</dbReference>
<evidence type="ECO:0000313" key="18">
    <source>
        <dbReference type="Proteomes" id="UP000784128"/>
    </source>
</evidence>
<evidence type="ECO:0000256" key="11">
    <source>
        <dbReference type="ARBA" id="ARBA00023239"/>
    </source>
</evidence>
<dbReference type="Pfam" id="PF01149">
    <property type="entry name" value="Fapy_DNA_glyco"/>
    <property type="match status" value="1"/>
</dbReference>
<dbReference type="InterPro" id="IPR010979">
    <property type="entry name" value="Ribosomal_uS13-like_H2TH"/>
</dbReference>
<dbReference type="SUPFAM" id="SSF46946">
    <property type="entry name" value="S13-like H2TH domain"/>
    <property type="match status" value="1"/>
</dbReference>
<dbReference type="Pfam" id="PF06827">
    <property type="entry name" value="zf-FPG_IleRS"/>
    <property type="match status" value="1"/>
</dbReference>
<feature type="domain" description="Formamidopyrimidine-DNA glycosylase catalytic" evidence="16">
    <location>
        <begin position="2"/>
        <end position="114"/>
    </location>
</feature>
<sequence>MPEGPHIRNTADDLRAALLDRYIEHCKSRLKKSEIEGWREKIEGSRVVAVRSHGKNLFIDFESGWTLYSHMMMWGSWHVHRLDEEWHKEESRARVVLQTAEAVVVLFSAPVCELLRSDELSNHRTAELGPDFLADTFGVDSQHEIRRRLALHPQESIGEALLNQNVMAGIGNILKSEILFAVKINPLRLSSSLTEQEFERLMEVATDFMRRSYETHGFKKVFLPPDLQEKVTGLGYVYGRSRRPCLVCDTPIVMVRQGKTNRKTFYCPHCQPEKSGPER</sequence>
<dbReference type="Gene3D" id="3.20.190.10">
    <property type="entry name" value="MutM-like, N-terminal"/>
    <property type="match status" value="1"/>
</dbReference>
<evidence type="ECO:0000256" key="7">
    <source>
        <dbReference type="ARBA" id="ARBA00022801"/>
    </source>
</evidence>
<evidence type="ECO:0000259" key="15">
    <source>
        <dbReference type="PROSITE" id="PS51066"/>
    </source>
</evidence>
<keyword evidence="11" id="KW-0456">Lyase</keyword>
<evidence type="ECO:0000256" key="4">
    <source>
        <dbReference type="ARBA" id="ARBA00022723"/>
    </source>
</evidence>
<comment type="cofactor">
    <cofactor evidence="1">
        <name>Zn(2+)</name>
        <dbReference type="ChEBI" id="CHEBI:29105"/>
    </cofactor>
</comment>
<dbReference type="InterPro" id="IPR035937">
    <property type="entry name" value="FPG_N"/>
</dbReference>
<evidence type="ECO:0000256" key="8">
    <source>
        <dbReference type="ARBA" id="ARBA00022833"/>
    </source>
</evidence>
<evidence type="ECO:0000256" key="13">
    <source>
        <dbReference type="ARBA" id="ARBA00023295"/>
    </source>
</evidence>
<keyword evidence="4" id="KW-0479">Metal-binding</keyword>
<dbReference type="Proteomes" id="UP000784128">
    <property type="component" value="Unassembled WGS sequence"/>
</dbReference>
<dbReference type="InterPro" id="IPR015886">
    <property type="entry name" value="H2TH_FPG"/>
</dbReference>
<dbReference type="InterPro" id="IPR000214">
    <property type="entry name" value="Znf_DNA_glyclase/AP_lyase"/>
</dbReference>
<keyword evidence="5" id="KW-0227">DNA damage</keyword>
<evidence type="ECO:0000256" key="2">
    <source>
        <dbReference type="ARBA" id="ARBA00009409"/>
    </source>
</evidence>
<dbReference type="SUPFAM" id="SSF81624">
    <property type="entry name" value="N-terminal domain of MutM-like DNA repair proteins"/>
    <property type="match status" value="1"/>
</dbReference>
<evidence type="ECO:0000256" key="9">
    <source>
        <dbReference type="ARBA" id="ARBA00023125"/>
    </source>
</evidence>
<dbReference type="SMART" id="SM00898">
    <property type="entry name" value="Fapy_DNA_glyco"/>
    <property type="match status" value="1"/>
</dbReference>
<gene>
    <name evidence="17" type="ORF">KJB30_10300</name>
</gene>
<dbReference type="PANTHER" id="PTHR42697">
    <property type="entry name" value="ENDONUCLEASE 8"/>
    <property type="match status" value="1"/>
</dbReference>
<accession>A0ABS5U924</accession>
<dbReference type="Pfam" id="PF06831">
    <property type="entry name" value="H2TH"/>
    <property type="match status" value="1"/>
</dbReference>
<evidence type="ECO:0000256" key="12">
    <source>
        <dbReference type="ARBA" id="ARBA00023268"/>
    </source>
</evidence>
<evidence type="ECO:0000256" key="10">
    <source>
        <dbReference type="ARBA" id="ARBA00023204"/>
    </source>
</evidence>
<dbReference type="EMBL" id="JAHDYS010000008">
    <property type="protein sequence ID" value="MBT1072176.1"/>
    <property type="molecule type" value="Genomic_DNA"/>
</dbReference>
<proteinExistence type="inferred from homology"/>
<keyword evidence="12" id="KW-0511">Multifunctional enzyme</keyword>
<dbReference type="RefSeq" id="WP_214298773.1">
    <property type="nucleotide sequence ID" value="NZ_JAHDYS010000008.1"/>
</dbReference>
<evidence type="ECO:0000313" key="17">
    <source>
        <dbReference type="EMBL" id="MBT1072176.1"/>
    </source>
</evidence>
<evidence type="ECO:0000256" key="5">
    <source>
        <dbReference type="ARBA" id="ARBA00022763"/>
    </source>
</evidence>
<protein>
    <recommendedName>
        <fullName evidence="3">DNA-(apurinic or apyrimidinic site) lyase</fullName>
        <ecNumber evidence="3">4.2.99.18</ecNumber>
    </recommendedName>
</protein>
<dbReference type="EC" id="4.2.99.18" evidence="3"/>
<name>A0ABS5U924_9BACT</name>
<evidence type="ECO:0000256" key="1">
    <source>
        <dbReference type="ARBA" id="ARBA00001947"/>
    </source>
</evidence>
<dbReference type="SMART" id="SM01232">
    <property type="entry name" value="H2TH"/>
    <property type="match status" value="1"/>
</dbReference>
<keyword evidence="10" id="KW-0234">DNA repair</keyword>
<dbReference type="PROSITE" id="PS51066">
    <property type="entry name" value="ZF_FPG_2"/>
    <property type="match status" value="1"/>
</dbReference>
<organism evidence="17 18">
    <name type="scientific">Pelotalea chapellei</name>
    <dbReference type="NCBI Taxonomy" id="44671"/>
    <lineage>
        <taxon>Bacteria</taxon>
        <taxon>Pseudomonadati</taxon>
        <taxon>Thermodesulfobacteriota</taxon>
        <taxon>Desulfuromonadia</taxon>
        <taxon>Geobacterales</taxon>
        <taxon>Geobacteraceae</taxon>
        <taxon>Pelotalea</taxon>
    </lineage>
</organism>
<feature type="domain" description="FPG-type" evidence="15">
    <location>
        <begin position="236"/>
        <end position="272"/>
    </location>
</feature>
<evidence type="ECO:0000259" key="16">
    <source>
        <dbReference type="PROSITE" id="PS51068"/>
    </source>
</evidence>
<dbReference type="InterPro" id="IPR012319">
    <property type="entry name" value="FPG_cat"/>
</dbReference>
<dbReference type="Gene3D" id="1.10.8.50">
    <property type="match status" value="1"/>
</dbReference>
<evidence type="ECO:0000256" key="3">
    <source>
        <dbReference type="ARBA" id="ARBA00012720"/>
    </source>
</evidence>
<reference evidence="17 18" key="1">
    <citation type="submission" date="2021-05" db="EMBL/GenBank/DDBJ databases">
        <title>The draft genome of Geobacter chapellei DSM 13688.</title>
        <authorList>
            <person name="Xu Z."/>
            <person name="Masuda Y."/>
            <person name="Itoh H."/>
            <person name="Senoo K."/>
        </authorList>
    </citation>
    <scope>NUCLEOTIDE SEQUENCE [LARGE SCALE GENOMIC DNA]</scope>
    <source>
        <strain evidence="17 18">DSM 13688</strain>
    </source>
</reference>
<keyword evidence="9" id="KW-0238">DNA-binding</keyword>
<comment type="similarity">
    <text evidence="2">Belongs to the FPG family.</text>
</comment>
<dbReference type="PROSITE" id="PS51068">
    <property type="entry name" value="FPG_CAT"/>
    <property type="match status" value="1"/>
</dbReference>
<keyword evidence="8" id="KW-0862">Zinc</keyword>
<evidence type="ECO:0000256" key="6">
    <source>
        <dbReference type="ARBA" id="ARBA00022771"/>
    </source>
</evidence>
<dbReference type="InterPro" id="IPR010663">
    <property type="entry name" value="Znf_FPG/IleRS"/>
</dbReference>
<comment type="caution">
    <text evidence="17">The sequence shown here is derived from an EMBL/GenBank/DDBJ whole genome shotgun (WGS) entry which is preliminary data.</text>
</comment>
<evidence type="ECO:0000256" key="14">
    <source>
        <dbReference type="PROSITE-ProRule" id="PRU00391"/>
    </source>
</evidence>
<keyword evidence="13" id="KW-0326">Glycosidase</keyword>
<keyword evidence="7" id="KW-0378">Hydrolase</keyword>
<keyword evidence="18" id="KW-1185">Reference proteome</keyword>